<reference evidence="4 5" key="1">
    <citation type="journal article" date="2011" name="Microbiology">
        <title>Transcriptome response to different carbon sources in Acetobacter aceti.</title>
        <authorList>
            <person name="Sakurai K."/>
            <person name="Arai H."/>
            <person name="Ishii M."/>
            <person name="Igarashi Y."/>
        </authorList>
    </citation>
    <scope>NUCLEOTIDE SEQUENCE [LARGE SCALE GENOMIC DNA]</scope>
    <source>
        <strain evidence="4 5">NBRC 14818</strain>
    </source>
</reference>
<evidence type="ECO:0000256" key="1">
    <source>
        <dbReference type="ARBA" id="ARBA00004442"/>
    </source>
</evidence>
<dbReference type="RefSeq" id="WP_010667250.1">
    <property type="nucleotide sequence ID" value="NZ_AP023410.1"/>
</dbReference>
<proteinExistence type="predicted"/>
<name>A0AB33IFF0_ACEAC</name>
<organism evidence="4 5">
    <name type="scientific">Acetobacter aceti NBRC 14818</name>
    <dbReference type="NCBI Taxonomy" id="887700"/>
    <lineage>
        <taxon>Bacteria</taxon>
        <taxon>Pseudomonadati</taxon>
        <taxon>Pseudomonadota</taxon>
        <taxon>Alphaproteobacteria</taxon>
        <taxon>Acetobacterales</taxon>
        <taxon>Acetobacteraceae</taxon>
        <taxon>Acetobacter</taxon>
        <taxon>Acetobacter subgen. Acetobacter</taxon>
    </lineage>
</organism>
<dbReference type="EMBL" id="AP023410">
    <property type="protein sequence ID" value="BCK75804.1"/>
    <property type="molecule type" value="Genomic_DNA"/>
</dbReference>
<dbReference type="InterPro" id="IPR036942">
    <property type="entry name" value="Beta-barrel_TonB_sf"/>
</dbReference>
<evidence type="ECO:0000313" key="5">
    <source>
        <dbReference type="Proteomes" id="UP000516424"/>
    </source>
</evidence>
<accession>A0AB33IFF0</accession>
<comment type="subcellular location">
    <subcellularLocation>
        <location evidence="1">Cell outer membrane</location>
    </subcellularLocation>
</comment>
<dbReference type="SUPFAM" id="SSF56935">
    <property type="entry name" value="Porins"/>
    <property type="match status" value="1"/>
</dbReference>
<keyword evidence="5" id="KW-1185">Reference proteome</keyword>
<keyword evidence="3" id="KW-0998">Cell outer membrane</keyword>
<gene>
    <name evidence="4" type="ORF">EMQ_1410</name>
</gene>
<dbReference type="Gene3D" id="2.40.170.20">
    <property type="entry name" value="TonB-dependent receptor, beta-barrel domain"/>
    <property type="match status" value="1"/>
</dbReference>
<keyword evidence="2" id="KW-0472">Membrane</keyword>
<dbReference type="Proteomes" id="UP000516424">
    <property type="component" value="Chromosome"/>
</dbReference>
<dbReference type="GO" id="GO:0009279">
    <property type="term" value="C:cell outer membrane"/>
    <property type="evidence" value="ECO:0007669"/>
    <property type="project" value="UniProtKB-SubCell"/>
</dbReference>
<sequence length="55" mass="6188">MLLTFAAPKQHWSVTVCGQNLVDRRYWLSGGTQATFYEVIPGLPRFVGAKINVSY</sequence>
<evidence type="ECO:0008006" key="6">
    <source>
        <dbReference type="Google" id="ProtNLM"/>
    </source>
</evidence>
<evidence type="ECO:0000256" key="3">
    <source>
        <dbReference type="ARBA" id="ARBA00023237"/>
    </source>
</evidence>
<evidence type="ECO:0000313" key="4">
    <source>
        <dbReference type="EMBL" id="BCK75804.1"/>
    </source>
</evidence>
<protein>
    <recommendedName>
        <fullName evidence="6">TonB-dependent receptor</fullName>
    </recommendedName>
</protein>
<evidence type="ECO:0000256" key="2">
    <source>
        <dbReference type="ARBA" id="ARBA00023136"/>
    </source>
</evidence>
<dbReference type="AlphaFoldDB" id="A0AB33IFF0"/>